<gene>
    <name evidence="3" type="primary">yacG</name>
    <name evidence="5" type="ORF">DFR40_0229</name>
</gene>
<proteinExistence type="inferred from homology"/>
<comment type="caution">
    <text evidence="5">The sequence shown here is derived from an EMBL/GenBank/DDBJ whole genome shotgun (WGS) entry which is preliminary data.</text>
</comment>
<dbReference type="GO" id="GO:0008270">
    <property type="term" value="F:zinc ion binding"/>
    <property type="evidence" value="ECO:0007669"/>
    <property type="project" value="UniProtKB-UniRule"/>
</dbReference>
<comment type="cofactor">
    <cofactor evidence="3">
        <name>Zn(2+)</name>
        <dbReference type="ChEBI" id="CHEBI:29105"/>
    </cofactor>
    <text evidence="3">Binds 1 zinc ion.</text>
</comment>
<dbReference type="Pfam" id="PF03884">
    <property type="entry name" value="YacG"/>
    <property type="match status" value="1"/>
</dbReference>
<dbReference type="OrthoDB" id="9809663at2"/>
<dbReference type="AlphaFoldDB" id="A0A495WQQ9"/>
<protein>
    <recommendedName>
        <fullName evidence="3">DNA gyrase inhibitor YacG</fullName>
    </recommendedName>
</protein>
<dbReference type="RefSeq" id="WP_121456656.1">
    <property type="nucleotide sequence ID" value="NZ_JAANMQ010000004.1"/>
</dbReference>
<keyword evidence="1 3" id="KW-0479">Metal-binding</keyword>
<evidence type="ECO:0000313" key="5">
    <source>
        <dbReference type="EMBL" id="RKT62893.1"/>
    </source>
</evidence>
<organism evidence="5 6">
    <name type="scientific">Azonexus fungiphilus</name>
    <dbReference type="NCBI Taxonomy" id="146940"/>
    <lineage>
        <taxon>Bacteria</taxon>
        <taxon>Pseudomonadati</taxon>
        <taxon>Pseudomonadota</taxon>
        <taxon>Betaproteobacteria</taxon>
        <taxon>Rhodocyclales</taxon>
        <taxon>Azonexaceae</taxon>
        <taxon>Azonexus</taxon>
    </lineage>
</organism>
<sequence>MTKPRTVRCPQCGKEALWAPENRWRPFCSERCKQIDLGAWAAGSYTIAGQPSDEETAADGVDFREHNR</sequence>
<dbReference type="InterPro" id="IPR013088">
    <property type="entry name" value="Znf_NHR/GATA"/>
</dbReference>
<evidence type="ECO:0000256" key="3">
    <source>
        <dbReference type="HAMAP-Rule" id="MF_00649"/>
    </source>
</evidence>
<dbReference type="Gene3D" id="3.30.50.10">
    <property type="entry name" value="Erythroid Transcription Factor GATA-1, subunit A"/>
    <property type="match status" value="1"/>
</dbReference>
<name>A0A495WQQ9_9RHOO</name>
<feature type="binding site" evidence="3">
    <location>
        <position position="12"/>
    </location>
    <ligand>
        <name>Zn(2+)</name>
        <dbReference type="ChEBI" id="CHEBI:29105"/>
    </ligand>
</feature>
<dbReference type="GO" id="GO:0006355">
    <property type="term" value="P:regulation of DNA-templated transcription"/>
    <property type="evidence" value="ECO:0007669"/>
    <property type="project" value="InterPro"/>
</dbReference>
<keyword evidence="6" id="KW-1185">Reference proteome</keyword>
<evidence type="ECO:0000256" key="1">
    <source>
        <dbReference type="ARBA" id="ARBA00022723"/>
    </source>
</evidence>
<comment type="function">
    <text evidence="3">Inhibits all the catalytic activities of DNA gyrase by preventing its interaction with DNA. Acts by binding directly to the C-terminal domain of GyrB, which probably disrupts DNA binding by the gyrase.</text>
</comment>
<feature type="binding site" evidence="3">
    <location>
        <position position="32"/>
    </location>
    <ligand>
        <name>Zn(2+)</name>
        <dbReference type="ChEBI" id="CHEBI:29105"/>
    </ligand>
</feature>
<dbReference type="SUPFAM" id="SSF57716">
    <property type="entry name" value="Glucocorticoid receptor-like (DNA-binding domain)"/>
    <property type="match status" value="1"/>
</dbReference>
<evidence type="ECO:0000256" key="2">
    <source>
        <dbReference type="ARBA" id="ARBA00022833"/>
    </source>
</evidence>
<feature type="binding site" evidence="3">
    <location>
        <position position="28"/>
    </location>
    <ligand>
        <name>Zn(2+)</name>
        <dbReference type="ChEBI" id="CHEBI:29105"/>
    </ligand>
</feature>
<comment type="similarity">
    <text evidence="3">Belongs to the DNA gyrase inhibitor YacG family.</text>
</comment>
<dbReference type="Proteomes" id="UP000270626">
    <property type="component" value="Unassembled WGS sequence"/>
</dbReference>
<comment type="subunit">
    <text evidence="3">Interacts with GyrB.</text>
</comment>
<keyword evidence="2 3" id="KW-0862">Zinc</keyword>
<dbReference type="GO" id="GO:0008657">
    <property type="term" value="F:DNA topoisomerase type II (double strand cut, ATP-hydrolyzing) inhibitor activity"/>
    <property type="evidence" value="ECO:0007669"/>
    <property type="project" value="UniProtKB-UniRule"/>
</dbReference>
<dbReference type="InterPro" id="IPR005584">
    <property type="entry name" value="DNA_gyrase_inhibitor_YacG"/>
</dbReference>
<dbReference type="PANTHER" id="PTHR36150:SF1">
    <property type="entry name" value="DNA GYRASE INHIBITOR YACG"/>
    <property type="match status" value="1"/>
</dbReference>
<dbReference type="EMBL" id="RBXP01000002">
    <property type="protein sequence ID" value="RKT62893.1"/>
    <property type="molecule type" value="Genomic_DNA"/>
</dbReference>
<accession>A0A495WQQ9</accession>
<feature type="binding site" evidence="3">
    <location>
        <position position="9"/>
    </location>
    <ligand>
        <name>Zn(2+)</name>
        <dbReference type="ChEBI" id="CHEBI:29105"/>
    </ligand>
</feature>
<evidence type="ECO:0000313" key="6">
    <source>
        <dbReference type="Proteomes" id="UP000270626"/>
    </source>
</evidence>
<feature type="region of interest" description="Disordered" evidence="4">
    <location>
        <begin position="49"/>
        <end position="68"/>
    </location>
</feature>
<dbReference type="PANTHER" id="PTHR36150">
    <property type="entry name" value="DNA GYRASE INHIBITOR YACG"/>
    <property type="match status" value="1"/>
</dbReference>
<reference evidence="5 6" key="1">
    <citation type="submission" date="2018-10" db="EMBL/GenBank/DDBJ databases">
        <title>Genomic Encyclopedia of Type Strains, Phase IV (KMG-IV): sequencing the most valuable type-strain genomes for metagenomic binning, comparative biology and taxonomic classification.</title>
        <authorList>
            <person name="Goeker M."/>
        </authorList>
    </citation>
    <scope>NUCLEOTIDE SEQUENCE [LARGE SCALE GENOMIC DNA]</scope>
    <source>
        <strain evidence="5 6">DSM 23841</strain>
    </source>
</reference>
<dbReference type="HAMAP" id="MF_00649">
    <property type="entry name" value="DNA_gyrase_inhibitor_YacG"/>
    <property type="match status" value="1"/>
</dbReference>
<evidence type="ECO:0000256" key="4">
    <source>
        <dbReference type="SAM" id="MobiDB-lite"/>
    </source>
</evidence>